<keyword evidence="2" id="KW-0699">rRNA-binding</keyword>
<accession>A0A485M1X7</accession>
<comment type="similarity">
    <text evidence="1">Belongs to the universal ribosomal protein uL22 family.</text>
</comment>
<dbReference type="SUPFAM" id="SSF54843">
    <property type="entry name" value="Ribosomal protein L22"/>
    <property type="match status" value="1"/>
</dbReference>
<proteinExistence type="inferred from homology"/>
<evidence type="ECO:0000256" key="4">
    <source>
        <dbReference type="ARBA" id="ARBA00022980"/>
    </source>
</evidence>
<dbReference type="Gene3D" id="3.90.470.10">
    <property type="entry name" value="Ribosomal protein L22/L17"/>
    <property type="match status" value="1"/>
</dbReference>
<dbReference type="EMBL" id="CAADRM010000057">
    <property type="protein sequence ID" value="VFU12816.1"/>
    <property type="molecule type" value="Genomic_DNA"/>
</dbReference>
<dbReference type="InterPro" id="IPR047867">
    <property type="entry name" value="Ribosomal_uL22_bac/org-type"/>
</dbReference>
<dbReference type="HAMAP" id="MF_01331_B">
    <property type="entry name" value="Ribosomal_uL22_B"/>
    <property type="match status" value="1"/>
</dbReference>
<dbReference type="PANTHER" id="PTHR13501:SF8">
    <property type="entry name" value="LARGE RIBOSOMAL SUBUNIT PROTEIN UL22M"/>
    <property type="match status" value="1"/>
</dbReference>
<evidence type="ECO:0000256" key="1">
    <source>
        <dbReference type="ARBA" id="ARBA00009451"/>
    </source>
</evidence>
<keyword evidence="3" id="KW-0694">RNA-binding</keyword>
<dbReference type="AlphaFoldDB" id="A0A485M1X7"/>
<dbReference type="InterPro" id="IPR005727">
    <property type="entry name" value="Ribosomal_uL22_bac/chlpt-type"/>
</dbReference>
<dbReference type="InterPro" id="IPR001063">
    <property type="entry name" value="Ribosomal_uL22"/>
</dbReference>
<organism evidence="6">
    <name type="scientific">anaerobic digester metagenome</name>
    <dbReference type="NCBI Taxonomy" id="1263854"/>
    <lineage>
        <taxon>unclassified sequences</taxon>
        <taxon>metagenomes</taxon>
        <taxon>ecological metagenomes</taxon>
    </lineage>
</organism>
<evidence type="ECO:0000313" key="6">
    <source>
        <dbReference type="EMBL" id="VFU12816.1"/>
    </source>
</evidence>
<dbReference type="CDD" id="cd00336">
    <property type="entry name" value="Ribosomal_L22"/>
    <property type="match status" value="1"/>
</dbReference>
<name>A0A485M1X7_9ZZZZ</name>
<dbReference type="NCBIfam" id="TIGR01044">
    <property type="entry name" value="rplV_bact"/>
    <property type="match status" value="1"/>
</dbReference>
<keyword evidence="4" id="KW-0689">Ribosomal protein</keyword>
<dbReference type="GO" id="GO:0019843">
    <property type="term" value="F:rRNA binding"/>
    <property type="evidence" value="ECO:0007669"/>
    <property type="project" value="UniProtKB-KW"/>
</dbReference>
<evidence type="ECO:0000256" key="2">
    <source>
        <dbReference type="ARBA" id="ARBA00022730"/>
    </source>
</evidence>
<dbReference type="PANTHER" id="PTHR13501">
    <property type="entry name" value="CHLOROPLAST 50S RIBOSOMAL PROTEIN L22-RELATED"/>
    <property type="match status" value="1"/>
</dbReference>
<dbReference type="GO" id="GO:0022625">
    <property type="term" value="C:cytosolic large ribosomal subunit"/>
    <property type="evidence" value="ECO:0007669"/>
    <property type="project" value="TreeGrafter"/>
</dbReference>
<sequence length="110" mass="12336">MESRAVLRHTRVSPQKTRLIADQVRNKPIADALRMLNLMGTKRARIIAKVLNSAVANAMNTGMMDVDNLYIKSIQVDGGTTLKRFRPRAQGRATRILKRTSHIAVVLDEL</sequence>
<protein>
    <submittedName>
        <fullName evidence="6">50S ribosomal subunit protein L22</fullName>
    </submittedName>
</protein>
<dbReference type="InterPro" id="IPR036394">
    <property type="entry name" value="Ribosomal_uL22_sf"/>
</dbReference>
<keyword evidence="5" id="KW-0687">Ribonucleoprotein</keyword>
<dbReference type="Pfam" id="PF00237">
    <property type="entry name" value="Ribosomal_L22"/>
    <property type="match status" value="1"/>
</dbReference>
<reference evidence="6" key="1">
    <citation type="submission" date="2019-03" db="EMBL/GenBank/DDBJ databases">
        <authorList>
            <person name="Hao L."/>
        </authorList>
    </citation>
    <scope>NUCLEOTIDE SEQUENCE</scope>
</reference>
<dbReference type="GO" id="GO:0006412">
    <property type="term" value="P:translation"/>
    <property type="evidence" value="ECO:0007669"/>
    <property type="project" value="InterPro"/>
</dbReference>
<dbReference type="GO" id="GO:0003735">
    <property type="term" value="F:structural constituent of ribosome"/>
    <property type="evidence" value="ECO:0007669"/>
    <property type="project" value="InterPro"/>
</dbReference>
<evidence type="ECO:0000256" key="3">
    <source>
        <dbReference type="ARBA" id="ARBA00022884"/>
    </source>
</evidence>
<evidence type="ECO:0000256" key="5">
    <source>
        <dbReference type="ARBA" id="ARBA00023274"/>
    </source>
</evidence>
<gene>
    <name evidence="6" type="primary">rplV</name>
    <name evidence="6" type="ORF">SCFA_150008</name>
</gene>